<evidence type="ECO:0000313" key="2">
    <source>
        <dbReference type="Proteomes" id="UP000678499"/>
    </source>
</evidence>
<reference evidence="1" key="1">
    <citation type="submission" date="2020-11" db="EMBL/GenBank/DDBJ databases">
        <authorList>
            <person name="Tran Van P."/>
        </authorList>
    </citation>
    <scope>NUCLEOTIDE SEQUENCE</scope>
</reference>
<dbReference type="AlphaFoldDB" id="A0A7R9G957"/>
<proteinExistence type="predicted"/>
<organism evidence="1">
    <name type="scientific">Notodromas monacha</name>
    <dbReference type="NCBI Taxonomy" id="399045"/>
    <lineage>
        <taxon>Eukaryota</taxon>
        <taxon>Metazoa</taxon>
        <taxon>Ecdysozoa</taxon>
        <taxon>Arthropoda</taxon>
        <taxon>Crustacea</taxon>
        <taxon>Oligostraca</taxon>
        <taxon>Ostracoda</taxon>
        <taxon>Podocopa</taxon>
        <taxon>Podocopida</taxon>
        <taxon>Cypridocopina</taxon>
        <taxon>Cypridoidea</taxon>
        <taxon>Cyprididae</taxon>
        <taxon>Notodromas</taxon>
    </lineage>
</organism>
<name>A0A7R9G957_9CRUS</name>
<dbReference type="EMBL" id="OA882059">
    <property type="protein sequence ID" value="CAD7272347.1"/>
    <property type="molecule type" value="Genomic_DNA"/>
</dbReference>
<dbReference type="EMBL" id="CAJPEX010000022">
    <property type="protein sequence ID" value="CAG0912499.1"/>
    <property type="molecule type" value="Genomic_DNA"/>
</dbReference>
<protein>
    <submittedName>
        <fullName evidence="1">Uncharacterized protein</fullName>
    </submittedName>
</protein>
<evidence type="ECO:0000313" key="1">
    <source>
        <dbReference type="EMBL" id="CAD7272347.1"/>
    </source>
</evidence>
<dbReference type="OrthoDB" id="8194569at2759"/>
<gene>
    <name evidence="1" type="ORF">NMOB1V02_LOCUS289</name>
</gene>
<accession>A0A7R9G957</accession>
<keyword evidence="2" id="KW-1185">Reference proteome</keyword>
<sequence>MSYLTIFYPVSAGQNGPLLGADEEEIVLLHFIVLEPDTCQEKNPRPENLARSKNPGGTSVVLKLLNNAKEFWERNAGPLTFLKSGDTVFINSKTMLSFAVLIHLIAELLEW</sequence>
<dbReference type="Proteomes" id="UP000678499">
    <property type="component" value="Unassembled WGS sequence"/>
</dbReference>